<dbReference type="GO" id="GO:0005829">
    <property type="term" value="C:cytosol"/>
    <property type="evidence" value="ECO:0007669"/>
    <property type="project" value="TreeGrafter"/>
</dbReference>
<dbReference type="CDD" id="cd18799">
    <property type="entry name" value="SF2_C_EcoAI-like"/>
    <property type="match status" value="1"/>
</dbReference>
<keyword evidence="4" id="KW-1185">Reference proteome</keyword>
<keyword evidence="3" id="KW-0347">Helicase</keyword>
<dbReference type="Proteomes" id="UP000199315">
    <property type="component" value="Unassembled WGS sequence"/>
</dbReference>
<dbReference type="AlphaFoldDB" id="A0A1D3TZ72"/>
<dbReference type="PROSITE" id="PS51192">
    <property type="entry name" value="HELICASE_ATP_BIND_1"/>
    <property type="match status" value="1"/>
</dbReference>
<dbReference type="PROSITE" id="PS51194">
    <property type="entry name" value="HELICASE_CTER"/>
    <property type="match status" value="1"/>
</dbReference>
<protein>
    <submittedName>
        <fullName evidence="3">Superfamily II DNA or RNA helicase</fullName>
    </submittedName>
</protein>
<reference evidence="3 4" key="1">
    <citation type="submission" date="2016-09" db="EMBL/GenBank/DDBJ databases">
        <authorList>
            <person name="Capua I."/>
            <person name="De Benedictis P."/>
            <person name="Joannis T."/>
            <person name="Lombin L.H."/>
            <person name="Cattoli G."/>
        </authorList>
    </citation>
    <scope>NUCLEOTIDE SEQUENCE [LARGE SCALE GENOMIC DNA]</scope>
    <source>
        <strain evidence="3 4">GluBS11</strain>
    </source>
</reference>
<accession>A0A1D3TZ72</accession>
<dbReference type="InterPro" id="IPR058403">
    <property type="entry name" value="DUF8090"/>
</dbReference>
<dbReference type="PANTHER" id="PTHR47396:SF1">
    <property type="entry name" value="ATP-DEPENDENT HELICASE IRC3-RELATED"/>
    <property type="match status" value="1"/>
</dbReference>
<gene>
    <name evidence="3" type="ORF">SAMN05421730_105810</name>
</gene>
<dbReference type="Pfam" id="PF04851">
    <property type="entry name" value="ResIII"/>
    <property type="match status" value="1"/>
</dbReference>
<feature type="domain" description="Helicase C-terminal" evidence="2">
    <location>
        <begin position="218"/>
        <end position="372"/>
    </location>
</feature>
<evidence type="ECO:0000259" key="2">
    <source>
        <dbReference type="PROSITE" id="PS51194"/>
    </source>
</evidence>
<dbReference type="STRING" id="1619234.SAMN05421730_105810"/>
<dbReference type="Pfam" id="PF00271">
    <property type="entry name" value="Helicase_C"/>
    <property type="match status" value="1"/>
</dbReference>
<dbReference type="CDD" id="cd18032">
    <property type="entry name" value="DEXHc_RE_I_III_res"/>
    <property type="match status" value="1"/>
</dbReference>
<dbReference type="GO" id="GO:0003677">
    <property type="term" value="F:DNA binding"/>
    <property type="evidence" value="ECO:0007669"/>
    <property type="project" value="InterPro"/>
</dbReference>
<dbReference type="SMART" id="SM00487">
    <property type="entry name" value="DEXDc"/>
    <property type="match status" value="1"/>
</dbReference>
<dbReference type="Pfam" id="PF26350">
    <property type="entry name" value="DUF8090"/>
    <property type="match status" value="1"/>
</dbReference>
<organism evidence="3 4">
    <name type="scientific">Anaerobium acetethylicum</name>
    <dbReference type="NCBI Taxonomy" id="1619234"/>
    <lineage>
        <taxon>Bacteria</taxon>
        <taxon>Bacillati</taxon>
        <taxon>Bacillota</taxon>
        <taxon>Clostridia</taxon>
        <taxon>Lachnospirales</taxon>
        <taxon>Lachnospiraceae</taxon>
        <taxon>Anaerobium</taxon>
    </lineage>
</organism>
<dbReference type="GO" id="GO:0004386">
    <property type="term" value="F:helicase activity"/>
    <property type="evidence" value="ECO:0007669"/>
    <property type="project" value="UniProtKB-KW"/>
</dbReference>
<evidence type="ECO:0000313" key="4">
    <source>
        <dbReference type="Proteomes" id="UP000199315"/>
    </source>
</evidence>
<dbReference type="SUPFAM" id="SSF52540">
    <property type="entry name" value="P-loop containing nucleoside triphosphate hydrolases"/>
    <property type="match status" value="1"/>
</dbReference>
<evidence type="ECO:0000259" key="1">
    <source>
        <dbReference type="PROSITE" id="PS51192"/>
    </source>
</evidence>
<feature type="domain" description="Helicase ATP-binding" evidence="1">
    <location>
        <begin position="14"/>
        <end position="167"/>
    </location>
</feature>
<evidence type="ECO:0000313" key="3">
    <source>
        <dbReference type="EMBL" id="SCP99777.1"/>
    </source>
</evidence>
<dbReference type="Gene3D" id="3.40.50.300">
    <property type="entry name" value="P-loop containing nucleotide triphosphate hydrolases"/>
    <property type="match status" value="2"/>
</dbReference>
<dbReference type="InterPro" id="IPR050742">
    <property type="entry name" value="Helicase_Restrict-Modif_Enz"/>
</dbReference>
<proteinExistence type="predicted"/>
<dbReference type="InterPro" id="IPR027417">
    <property type="entry name" value="P-loop_NTPase"/>
</dbReference>
<dbReference type="InterPro" id="IPR014001">
    <property type="entry name" value="Helicase_ATP-bd"/>
</dbReference>
<dbReference type="InterPro" id="IPR001650">
    <property type="entry name" value="Helicase_C-like"/>
</dbReference>
<dbReference type="InterPro" id="IPR006935">
    <property type="entry name" value="Helicase/UvrB_N"/>
</dbReference>
<dbReference type="EMBL" id="FMKA01000058">
    <property type="protein sequence ID" value="SCP99777.1"/>
    <property type="molecule type" value="Genomic_DNA"/>
</dbReference>
<dbReference type="GO" id="GO:0005524">
    <property type="term" value="F:ATP binding"/>
    <property type="evidence" value="ECO:0007669"/>
    <property type="project" value="InterPro"/>
</dbReference>
<dbReference type="PANTHER" id="PTHR47396">
    <property type="entry name" value="TYPE I RESTRICTION ENZYME ECOKI R PROTEIN"/>
    <property type="match status" value="1"/>
</dbReference>
<keyword evidence="3" id="KW-0547">Nucleotide-binding</keyword>
<dbReference type="SMART" id="SM00490">
    <property type="entry name" value="HELICc"/>
    <property type="match status" value="1"/>
</dbReference>
<dbReference type="GO" id="GO:0016787">
    <property type="term" value="F:hydrolase activity"/>
    <property type="evidence" value="ECO:0007669"/>
    <property type="project" value="InterPro"/>
</dbReference>
<keyword evidence="3" id="KW-0067">ATP-binding</keyword>
<name>A0A1D3TZ72_9FIRM</name>
<dbReference type="RefSeq" id="WP_242875683.1">
    <property type="nucleotide sequence ID" value="NZ_FMKA01000058.1"/>
</dbReference>
<sequence>MRTRNTVPWSQALRLSQRKNHFLLVTPLTRAGTGKTYLSAFDVRNVNPKKMLFLVHREQILLQAEESFKDVLGEGINTGFLTGTSKQIDADYLFSTVHMLAKDDVRTRFSPEHFDYIIIDETHRAGAGGYQKILEYFKPRFLLGMTATPERTDGFDIYQLFDHNIAYEIRLQQAMEEDMLCPFHYFGISELTIDGVEIDDSTEFRYLTSDIRVDNIIEKINFYGYSGNRVKGLIFCSRKEEARELSRAFNERGYQTAALSGDDSQGIREKSIEMLEQEDRENGLDYIFTVDIFNEGVDIPCVNQVVMLRPTQSSIIFIQQLGRGLRKQEDKEYVVVIDFIGNYQKNFLIPIALSGDRSYNKDTIRKYVAEGNRVIPGCSTINFDEISKKRIYAAIDNANLSELKFIKEEYNNLKYKLGRIPRIEDFEKFGALDMIKIFDKFGSYHAFLSKYDSDDYKIKLSAEEEGIVAFLSQKVAKGKRIHELEMLDRLLVYRTGILRILRNSLKENYNIDLSAGEEKSVISNLTNSFGKVEEQKKYADCVFLKEDGNDYAIAS</sequence>
<keyword evidence="3" id="KW-0378">Hydrolase</keyword>